<dbReference type="GO" id="GO:0032259">
    <property type="term" value="P:methylation"/>
    <property type="evidence" value="ECO:0007669"/>
    <property type="project" value="UniProtKB-KW"/>
</dbReference>
<organism evidence="2 3">
    <name type="scientific">Demequina litorisediminis</name>
    <dbReference type="NCBI Taxonomy" id="1849022"/>
    <lineage>
        <taxon>Bacteria</taxon>
        <taxon>Bacillati</taxon>
        <taxon>Actinomycetota</taxon>
        <taxon>Actinomycetes</taxon>
        <taxon>Micrococcales</taxon>
        <taxon>Demequinaceae</taxon>
        <taxon>Demequina</taxon>
    </lineage>
</organism>
<gene>
    <name evidence="2" type="ORF">GCM10025876_11170</name>
</gene>
<proteinExistence type="predicted"/>
<protein>
    <submittedName>
        <fullName evidence="2">Methyltransferase</fullName>
    </submittedName>
</protein>
<dbReference type="GO" id="GO:0008168">
    <property type="term" value="F:methyltransferase activity"/>
    <property type="evidence" value="ECO:0007669"/>
    <property type="project" value="UniProtKB-KW"/>
</dbReference>
<evidence type="ECO:0000313" key="3">
    <source>
        <dbReference type="Proteomes" id="UP001157125"/>
    </source>
</evidence>
<evidence type="ECO:0000313" key="2">
    <source>
        <dbReference type="EMBL" id="GMA34913.1"/>
    </source>
</evidence>
<dbReference type="InterPro" id="IPR029063">
    <property type="entry name" value="SAM-dependent_MTases_sf"/>
</dbReference>
<dbReference type="Gene3D" id="3.40.50.150">
    <property type="entry name" value="Vaccinia Virus protein VP39"/>
    <property type="match status" value="1"/>
</dbReference>
<keyword evidence="2" id="KW-0808">Transferase</keyword>
<dbReference type="SUPFAM" id="SSF53335">
    <property type="entry name" value="S-adenosyl-L-methionine-dependent methyltransferases"/>
    <property type="match status" value="1"/>
</dbReference>
<dbReference type="EMBL" id="BSUN01000001">
    <property type="protein sequence ID" value="GMA34913.1"/>
    <property type="molecule type" value="Genomic_DNA"/>
</dbReference>
<accession>A0ABQ6IAM8</accession>
<sequence>MRATTVVEAYAARSAEYVERFGQIESAAADDRRSVLTWARQYAGPILDVGCGPGQWTRYLAEHGLSVTGIDPTPEFIAAARRHHPDGSFRLGSAEHLGARDGEVDGVLAWYSLIHTPPEEIDAPLAEFARCLRPGGGLAIGFFAGEECAPFDHAVVTAYEWPVELLASRIEAQGFSVTGAQARVESASRTHGFMTARRRPAQ</sequence>
<dbReference type="Proteomes" id="UP001157125">
    <property type="component" value="Unassembled WGS sequence"/>
</dbReference>
<dbReference type="PANTHER" id="PTHR42912">
    <property type="entry name" value="METHYLTRANSFERASE"/>
    <property type="match status" value="1"/>
</dbReference>
<keyword evidence="2" id="KW-0489">Methyltransferase</keyword>
<evidence type="ECO:0000259" key="1">
    <source>
        <dbReference type="Pfam" id="PF13649"/>
    </source>
</evidence>
<dbReference type="RefSeq" id="WP_284327672.1">
    <property type="nucleotide sequence ID" value="NZ_BSUN01000001.1"/>
</dbReference>
<name>A0ABQ6IAM8_9MICO</name>
<dbReference type="CDD" id="cd02440">
    <property type="entry name" value="AdoMet_MTases"/>
    <property type="match status" value="1"/>
</dbReference>
<dbReference type="Pfam" id="PF13649">
    <property type="entry name" value="Methyltransf_25"/>
    <property type="match status" value="1"/>
</dbReference>
<comment type="caution">
    <text evidence="2">The sequence shown here is derived from an EMBL/GenBank/DDBJ whole genome shotgun (WGS) entry which is preliminary data.</text>
</comment>
<keyword evidence="3" id="KW-1185">Reference proteome</keyword>
<dbReference type="InterPro" id="IPR050508">
    <property type="entry name" value="Methyltransf_Superfamily"/>
</dbReference>
<dbReference type="InterPro" id="IPR041698">
    <property type="entry name" value="Methyltransf_25"/>
</dbReference>
<feature type="domain" description="Methyltransferase" evidence="1">
    <location>
        <begin position="46"/>
        <end position="136"/>
    </location>
</feature>
<reference evidence="3" key="1">
    <citation type="journal article" date="2019" name="Int. J. Syst. Evol. Microbiol.">
        <title>The Global Catalogue of Microorganisms (GCM) 10K type strain sequencing project: providing services to taxonomists for standard genome sequencing and annotation.</title>
        <authorList>
            <consortium name="The Broad Institute Genomics Platform"/>
            <consortium name="The Broad Institute Genome Sequencing Center for Infectious Disease"/>
            <person name="Wu L."/>
            <person name="Ma J."/>
        </authorList>
    </citation>
    <scope>NUCLEOTIDE SEQUENCE [LARGE SCALE GENOMIC DNA]</scope>
    <source>
        <strain evidence="3">NBRC 112299</strain>
    </source>
</reference>